<feature type="coiled-coil region" evidence="1">
    <location>
        <begin position="234"/>
        <end position="261"/>
    </location>
</feature>
<protein>
    <submittedName>
        <fullName evidence="3">Sideroflexin 2</fullName>
    </submittedName>
</protein>
<proteinExistence type="predicted"/>
<evidence type="ECO:0000313" key="3">
    <source>
        <dbReference type="EMBL" id="CBN75068.1"/>
    </source>
</evidence>
<evidence type="ECO:0000256" key="2">
    <source>
        <dbReference type="SAM" id="MobiDB-lite"/>
    </source>
</evidence>
<name>D8LRG7_ECTSI</name>
<dbReference type="eggNOG" id="ENOG502QRCW">
    <property type="taxonomic scope" value="Eukaryota"/>
</dbReference>
<keyword evidence="1" id="KW-0175">Coiled coil</keyword>
<feature type="coiled-coil region" evidence="1">
    <location>
        <begin position="19"/>
        <end position="53"/>
    </location>
</feature>
<feature type="region of interest" description="Disordered" evidence="2">
    <location>
        <begin position="362"/>
        <end position="382"/>
    </location>
</feature>
<gene>
    <name evidence="3" type="ORF">Esi_0066_0073</name>
</gene>
<dbReference type="AlphaFoldDB" id="D8LRG7"/>
<dbReference type="OrthoDB" id="441129at2759"/>
<feature type="region of interest" description="Disordered" evidence="2">
    <location>
        <begin position="495"/>
        <end position="540"/>
    </location>
</feature>
<dbReference type="PANTHER" id="PTHR14845">
    <property type="entry name" value="COILED-COIL DOMAIN-CONTAINING 166"/>
    <property type="match status" value="1"/>
</dbReference>
<evidence type="ECO:0000313" key="4">
    <source>
        <dbReference type="Proteomes" id="UP000002630"/>
    </source>
</evidence>
<feature type="compositionally biased region" description="Polar residues" evidence="2">
    <location>
        <begin position="450"/>
        <end position="463"/>
    </location>
</feature>
<feature type="region of interest" description="Disordered" evidence="2">
    <location>
        <begin position="428"/>
        <end position="476"/>
    </location>
</feature>
<keyword evidence="4" id="KW-1185">Reference proteome</keyword>
<reference evidence="3 4" key="1">
    <citation type="journal article" date="2010" name="Nature">
        <title>The Ectocarpus genome and the independent evolution of multicellularity in brown algae.</title>
        <authorList>
            <person name="Cock J.M."/>
            <person name="Sterck L."/>
            <person name="Rouze P."/>
            <person name="Scornet D."/>
            <person name="Allen A.E."/>
            <person name="Amoutzias G."/>
            <person name="Anthouard V."/>
            <person name="Artiguenave F."/>
            <person name="Aury J.M."/>
            <person name="Badger J.H."/>
            <person name="Beszteri B."/>
            <person name="Billiau K."/>
            <person name="Bonnet E."/>
            <person name="Bothwell J.H."/>
            <person name="Bowler C."/>
            <person name="Boyen C."/>
            <person name="Brownlee C."/>
            <person name="Carrano C.J."/>
            <person name="Charrier B."/>
            <person name="Cho G.Y."/>
            <person name="Coelho S.M."/>
            <person name="Collen J."/>
            <person name="Corre E."/>
            <person name="Da Silva C."/>
            <person name="Delage L."/>
            <person name="Delaroque N."/>
            <person name="Dittami S.M."/>
            <person name="Doulbeau S."/>
            <person name="Elias M."/>
            <person name="Farnham G."/>
            <person name="Gachon C.M."/>
            <person name="Gschloessl B."/>
            <person name="Heesch S."/>
            <person name="Jabbari K."/>
            <person name="Jubin C."/>
            <person name="Kawai H."/>
            <person name="Kimura K."/>
            <person name="Kloareg B."/>
            <person name="Kupper F.C."/>
            <person name="Lang D."/>
            <person name="Le Bail A."/>
            <person name="Leblanc C."/>
            <person name="Lerouge P."/>
            <person name="Lohr M."/>
            <person name="Lopez P.J."/>
            <person name="Martens C."/>
            <person name="Maumus F."/>
            <person name="Michel G."/>
            <person name="Miranda-Saavedra D."/>
            <person name="Morales J."/>
            <person name="Moreau H."/>
            <person name="Motomura T."/>
            <person name="Nagasato C."/>
            <person name="Napoli C.A."/>
            <person name="Nelson D.R."/>
            <person name="Nyvall-Collen P."/>
            <person name="Peters A.F."/>
            <person name="Pommier C."/>
            <person name="Potin P."/>
            <person name="Poulain J."/>
            <person name="Quesneville H."/>
            <person name="Read B."/>
            <person name="Rensing S.A."/>
            <person name="Ritter A."/>
            <person name="Rousvoal S."/>
            <person name="Samanta M."/>
            <person name="Samson G."/>
            <person name="Schroeder D.C."/>
            <person name="Segurens B."/>
            <person name="Strittmatter M."/>
            <person name="Tonon T."/>
            <person name="Tregear J.W."/>
            <person name="Valentin K."/>
            <person name="von Dassow P."/>
            <person name="Yamagishi T."/>
            <person name="Van de Peer Y."/>
            <person name="Wincker P."/>
        </authorList>
    </citation>
    <scope>NUCLEOTIDE SEQUENCE [LARGE SCALE GENOMIC DNA]</scope>
    <source>
        <strain evidence="4">Ec32 / CCAP1310/4</strain>
    </source>
</reference>
<dbReference type="PANTHER" id="PTHR14845:SF0">
    <property type="entry name" value="DUF4515 DOMAIN-CONTAINING PROTEIN"/>
    <property type="match status" value="1"/>
</dbReference>
<accession>D8LRG7</accession>
<dbReference type="STRING" id="2880.D8LRG7"/>
<feature type="compositionally biased region" description="Low complexity" evidence="2">
    <location>
        <begin position="497"/>
        <end position="510"/>
    </location>
</feature>
<dbReference type="InParanoid" id="D8LRG7"/>
<dbReference type="EMBL" id="FN649760">
    <property type="protein sequence ID" value="CBN75068.1"/>
    <property type="molecule type" value="Genomic_DNA"/>
</dbReference>
<organism evidence="3 4">
    <name type="scientific">Ectocarpus siliculosus</name>
    <name type="common">Brown alga</name>
    <name type="synonym">Conferva siliculosa</name>
    <dbReference type="NCBI Taxonomy" id="2880"/>
    <lineage>
        <taxon>Eukaryota</taxon>
        <taxon>Sar</taxon>
        <taxon>Stramenopiles</taxon>
        <taxon>Ochrophyta</taxon>
        <taxon>PX clade</taxon>
        <taxon>Phaeophyceae</taxon>
        <taxon>Ectocarpales</taxon>
        <taxon>Ectocarpaceae</taxon>
        <taxon>Ectocarpus</taxon>
    </lineage>
</organism>
<dbReference type="Proteomes" id="UP000002630">
    <property type="component" value="Unassembled WGS sequence"/>
</dbReference>
<sequence length="540" mass="60080">MAGLGDMTPAYPGVAELTRQLDQEKIAMLSNRVDDLRNQNQELKNKIFKSENDTHEFVAYFQKEMETKDGIISKLNDELIRKERANKEKALTNQIKNLEGDLSALVRFRELRDAHDKAMEDMAAAVKAKEQAHAQEMIDLERKLLTDKCNLQKDLERVIEDVRRQAKIEAHSSLGGETKRIAGENKRLAKELRFQMQMTTELQAHSKTLEDQTTTTARDVAILNDKDQEYARQGQAKNKELKRLKEQVTALTKALTNEALKGKREGDRTRQEVARELQEQTLDGAGLRQLLMLKNRELRNVRKLSQYILDQRNEVETFFLEALEEVRRYIVDRRQKQYRRAVMEYNLRVREASRNQTKFPKIRDISVLDPGPPSSLPTNPDTKVDISSLTWEDKERVLRLLFAKINNVQGYVDTTPEHPLEAASAAAFPPSVHGSAASQSDNDDARSLQDAGSSNNKSPTFVTQAGRAAAANRSSLEQLTERDIGAAGGAAGGGFVVVGSGSSSGSSARGKGAGNGRGCSSPPSPVLVGVPHEPQAPSVV</sequence>
<evidence type="ECO:0000256" key="1">
    <source>
        <dbReference type="SAM" id="Coils"/>
    </source>
</evidence>